<evidence type="ECO:0000313" key="2">
    <source>
        <dbReference type="EMBL" id="ESU38009.1"/>
    </source>
</evidence>
<name>V6TH50_GIAIN</name>
<evidence type="ECO:0000256" key="1">
    <source>
        <dbReference type="SAM" id="Coils"/>
    </source>
</evidence>
<dbReference type="VEuPathDB" id="GiardiaDB:GL50803_00114698"/>
<proteinExistence type="predicted"/>
<dbReference type="EMBL" id="AHGT01000018">
    <property type="protein sequence ID" value="ESU38009.1"/>
    <property type="molecule type" value="Genomic_DNA"/>
</dbReference>
<comment type="caution">
    <text evidence="2">The sequence shown here is derived from an EMBL/GenBank/DDBJ whole genome shotgun (WGS) entry which is preliminary data.</text>
</comment>
<feature type="coiled-coil region" evidence="1">
    <location>
        <begin position="1444"/>
        <end position="1502"/>
    </location>
</feature>
<keyword evidence="1" id="KW-0175">Coiled coil</keyword>
<dbReference type="VEuPathDB" id="GiardiaDB:QR46_2078"/>
<organism evidence="2 3">
    <name type="scientific">Giardia intestinalis</name>
    <name type="common">Giardia lamblia</name>
    <dbReference type="NCBI Taxonomy" id="5741"/>
    <lineage>
        <taxon>Eukaryota</taxon>
        <taxon>Metamonada</taxon>
        <taxon>Diplomonadida</taxon>
        <taxon>Hexamitidae</taxon>
        <taxon>Giardiinae</taxon>
        <taxon>Giardia</taxon>
    </lineage>
</organism>
<sequence>MLPLCLHKQQTHGKSYFQLINLNLSWHFWLTFMDSIVPASFSRYPLASGSSDTLIGVFPTDDGGIFAVYEHSLSYSKSTSISPYTCQFSSPIVAASLLYPNMLLYMVDDSLYECHVTEGGFSSSIQLKLMAARLPSDIFCIATSSAGLFAYCVLHADCSLTIMFYEDECICALPALKHLCTVVHHLELPTAVSLRKLKASFDPTGLLLAVHVSTNDSGSYLLVLADASSSHFDVTFAKQLNFSSELRAQFKQELSRDRVGWVPCSWRKQDQPLDFHGFTSDGRFVILTCRPQLQSKPGVSTKSEAHTACCKATAESATPHECACSTNVAQKYIPYEGREIALESIEDVSWTPSSYMGEHGDLEWYKQYYGVPKNFTDNLTFSANTMAIYPSSVCLYDPLVLRNPHIVFPLRVPSPGSQHAELVMVKGVRLDQGHYVLVLYRGQGFYCMAVYATASYVWRLAAEIVIPCYPGVPLTAPSYISEDGGVICVASPRFLLSTTLHAALQQSFTGSFSRIQDGMVVYTDLASFCIPPPTYSSCIFHTTEPLIATCIIQQHEQDVYVAVVTSTKLLVVLVSPFSSLTLTSEAPAIAGDTSFEEQEKLVQADSVIARVMKGNKKAHFQALNDLEDTGQAGQRSTSYDIVTKEELLVDPFRSDHLQEHILTHTSATFLELDFASQLSTDLLESVLSCDGSLLLFPVALQGPESMDTAEFKSITIHFLGLTTDHELISVILRSELVLTSKACSLRSVSVFVNHEQEYKILSSSPKIAIPLERSRKSFCLRRILQEKENNEQALTSPVSSFSEFSSFYWVLCEASVSTESTWLLFAIPRAHPQLVIYRIVSHASERIYEPIYSCNIEPQSTILYATELSVTLYVKRGYLDVKHPSRLSYFRVCSLLKQALALNSSVEDILEVCFVSRLLLSSLCRNDTLSEEDLVLYFRLLFSSNPILLLRALEAVVCPHEMKTYTAITFDRYNTTERHEVSFWARFVDWLFENIGFVKSISAQAYKDGDELHGAWLKSLLRILQLHATYHSGFTRDFGYQNRGGQERIFVELSAAFASAYIAAPDIEGGPSLTMFITHLASAATSYQMSLVHLLQTIELCLFQQSHYVDMHMVADAMGLPISAVAASCFGLTDELFLRCRSDPLLKACTYLAMASNGVYTVYTQKDLAVFYDLQPSVAFPFISSTPLKYQCTSVFTGLDIAYCLILQIFTLLNNELDTENIAKVNASIFQFANWDRKQVALGVLRYLKEMLDSNASLLAEVLHEYPLEEYLIRLAVPASAVGMEVTTTLLKVFLPICERLKDPLMASKVYPLLDTIAMAVQLRFITESNHERETSKLQALRLRVCDGSKTKSQAGLSNQYSLVHLMFSALNVTVATDQSHQMPEILSELREIEVSDAALKILHSLLAHNMVSASQVLQLLKCKLIAEGVCAAEAEMVTQKSDINALHKQYQAVRAKMDAHKERHGNQMEKNTRLHQLDEKMKAKRERLESLSNQIHNSYRDNALLLCFCFIV</sequence>
<dbReference type="VEuPathDB" id="GiardiaDB:GL50581_2150"/>
<protein>
    <submittedName>
        <fullName evidence="2">Uncharacterized protein</fullName>
    </submittedName>
</protein>
<reference evidence="2 3" key="2">
    <citation type="journal article" date="2013" name="Genome Biol. Evol.">
        <title>Genome sequencing of Giardia lamblia genotypes A2 and B isolates (DH and GS) and comparative analysis with the genomes of genotypes A1 and E (WB and Pig).</title>
        <authorList>
            <person name="Adam R.D."/>
            <person name="Dahlstrom E.W."/>
            <person name="Martens C.A."/>
            <person name="Bruno D.P."/>
            <person name="Barbian K.D."/>
            <person name="Ricklefs S.M."/>
            <person name="Hernandez M.M."/>
            <person name="Narla N.P."/>
            <person name="Patel R.B."/>
            <person name="Porcella S.F."/>
            <person name="Nash T.E."/>
        </authorList>
    </citation>
    <scope>NUCLEOTIDE SEQUENCE [LARGE SCALE GENOMIC DNA]</scope>
    <source>
        <strain evidence="2 3">DH</strain>
    </source>
</reference>
<evidence type="ECO:0000313" key="3">
    <source>
        <dbReference type="Proteomes" id="UP000018320"/>
    </source>
</evidence>
<reference evidence="3" key="1">
    <citation type="submission" date="2012-02" db="EMBL/GenBank/DDBJ databases">
        <title>Genome sequencing of Giardia lamblia Genotypes A2 and B isolates (DH and GS) and comparative analysis with the genomes of Genotypes A1 and E (WB and Pig).</title>
        <authorList>
            <person name="Adam R."/>
            <person name="Dahlstrom E."/>
            <person name="Martens C."/>
            <person name="Bruno D."/>
            <person name="Barbian K."/>
            <person name="Porcella S.F."/>
            <person name="Nash T."/>
        </authorList>
    </citation>
    <scope>NUCLEOTIDE SEQUENCE</scope>
    <source>
        <strain evidence="3">DH</strain>
    </source>
</reference>
<dbReference type="Proteomes" id="UP000018320">
    <property type="component" value="Unassembled WGS sequence"/>
</dbReference>
<dbReference type="VEuPathDB" id="GiardiaDB:DHA2_150368"/>
<gene>
    <name evidence="2" type="ORF">DHA2_150368</name>
</gene>
<accession>V6TH50</accession>